<dbReference type="InterPro" id="IPR036812">
    <property type="entry name" value="NAD(P)_OxRdtase_dom_sf"/>
</dbReference>
<keyword evidence="4" id="KW-1185">Reference proteome</keyword>
<comment type="caution">
    <text evidence="3">The sequence shown here is derived from an EMBL/GenBank/DDBJ whole genome shotgun (WGS) entry which is preliminary data.</text>
</comment>
<dbReference type="SUPFAM" id="SSF51430">
    <property type="entry name" value="NAD(P)-linked oxidoreductase"/>
    <property type="match status" value="1"/>
</dbReference>
<accession>A0AA38LPW1</accession>
<evidence type="ECO:0000259" key="2">
    <source>
        <dbReference type="Pfam" id="PF00248"/>
    </source>
</evidence>
<dbReference type="GeneID" id="77728377"/>
<evidence type="ECO:0000313" key="3">
    <source>
        <dbReference type="EMBL" id="KAI9632592.1"/>
    </source>
</evidence>
<feature type="domain" description="NADP-dependent oxidoreductase" evidence="2">
    <location>
        <begin position="18"/>
        <end position="326"/>
    </location>
</feature>
<dbReference type="CDD" id="cd19079">
    <property type="entry name" value="AKR_EcYajO-like"/>
    <property type="match status" value="1"/>
</dbReference>
<dbReference type="InterPro" id="IPR050523">
    <property type="entry name" value="AKR_Detox_Biosynth"/>
</dbReference>
<reference evidence="3" key="1">
    <citation type="journal article" date="2022" name="G3 (Bethesda)">
        <title>High quality genome of the basidiomycete yeast Dioszegia hungarica PDD-24b-2 isolated from cloud water.</title>
        <authorList>
            <person name="Jarrige D."/>
            <person name="Haridas S."/>
            <person name="Bleykasten-Grosshans C."/>
            <person name="Joly M."/>
            <person name="Nadalig T."/>
            <person name="Sancelme M."/>
            <person name="Vuilleumier S."/>
            <person name="Grigoriev I.V."/>
            <person name="Amato P."/>
            <person name="Bringel F."/>
        </authorList>
    </citation>
    <scope>NUCLEOTIDE SEQUENCE</scope>
    <source>
        <strain evidence="3">PDD-24b-2</strain>
    </source>
</reference>
<dbReference type="RefSeq" id="XP_052942369.1">
    <property type="nucleotide sequence ID" value="XM_053089172.1"/>
</dbReference>
<protein>
    <submittedName>
        <fullName evidence="3">NADP-dependent oxidoreductase domain-containing protein</fullName>
    </submittedName>
</protein>
<gene>
    <name evidence="3" type="ORF">MKK02DRAFT_35412</name>
</gene>
<dbReference type="PANTHER" id="PTHR43364:SF4">
    <property type="entry name" value="NAD(P)-LINKED OXIDOREDUCTASE SUPERFAMILY PROTEIN"/>
    <property type="match status" value="1"/>
</dbReference>
<evidence type="ECO:0000313" key="4">
    <source>
        <dbReference type="Proteomes" id="UP001164286"/>
    </source>
</evidence>
<dbReference type="FunFam" id="3.20.20.100:FF:000004">
    <property type="entry name" value="Oxidoreductase, aldo/keto reductase"/>
    <property type="match status" value="1"/>
</dbReference>
<dbReference type="InterPro" id="IPR023210">
    <property type="entry name" value="NADP_OxRdtase_dom"/>
</dbReference>
<sequence>MKYVNLGKSGLKVSKIILGCMSYGVKRPKDKWTWVLEEEEAMKHLKYAYDNGINTFDTADTYSQGNSERILGSFLKKYDIPRESVVILTKTFFKWGDAESYGPAGHVNNSGLNRKRIFAAVKASCERLGTDYVDVFQCHRFDNDTPIEETMQALHDIVQAGYARYIGMSSCWAWQFQVMQQYAIQNRLTPFISMQNFHNAMYREEEREMMPTLQHFGVGCIPWSPLGGGILCRPYSAEKSTDRSKELSFGGEPSAATQAIIAEIEEIAKKRGIPMSHVAFAWSTSKPFVTAPIIGTTKIEQLKDAIEAVSVELTKEEVEEIDKLYEPTKVFGHA</sequence>
<dbReference type="GO" id="GO:0005829">
    <property type="term" value="C:cytosol"/>
    <property type="evidence" value="ECO:0007669"/>
    <property type="project" value="UniProtKB-ARBA"/>
</dbReference>
<dbReference type="Proteomes" id="UP001164286">
    <property type="component" value="Unassembled WGS sequence"/>
</dbReference>
<dbReference type="GO" id="GO:0016491">
    <property type="term" value="F:oxidoreductase activity"/>
    <property type="evidence" value="ECO:0007669"/>
    <property type="project" value="UniProtKB-KW"/>
</dbReference>
<dbReference type="Pfam" id="PF00248">
    <property type="entry name" value="Aldo_ket_red"/>
    <property type="match status" value="1"/>
</dbReference>
<name>A0AA38LPW1_9TREE</name>
<proteinExistence type="predicted"/>
<organism evidence="3 4">
    <name type="scientific">Dioszegia hungarica</name>
    <dbReference type="NCBI Taxonomy" id="4972"/>
    <lineage>
        <taxon>Eukaryota</taxon>
        <taxon>Fungi</taxon>
        <taxon>Dikarya</taxon>
        <taxon>Basidiomycota</taxon>
        <taxon>Agaricomycotina</taxon>
        <taxon>Tremellomycetes</taxon>
        <taxon>Tremellales</taxon>
        <taxon>Bulleribasidiaceae</taxon>
        <taxon>Dioszegia</taxon>
    </lineage>
</organism>
<evidence type="ECO:0000256" key="1">
    <source>
        <dbReference type="ARBA" id="ARBA00023002"/>
    </source>
</evidence>
<dbReference type="Gene3D" id="3.20.20.100">
    <property type="entry name" value="NADP-dependent oxidoreductase domain"/>
    <property type="match status" value="1"/>
</dbReference>
<dbReference type="PANTHER" id="PTHR43364">
    <property type="entry name" value="NADH-SPECIFIC METHYLGLYOXAL REDUCTASE-RELATED"/>
    <property type="match status" value="1"/>
</dbReference>
<keyword evidence="1" id="KW-0560">Oxidoreductase</keyword>
<dbReference type="AlphaFoldDB" id="A0AA38LPW1"/>
<dbReference type="EMBL" id="JAKWFO010000014">
    <property type="protein sequence ID" value="KAI9632592.1"/>
    <property type="molecule type" value="Genomic_DNA"/>
</dbReference>